<keyword evidence="1 2" id="KW-0238">DNA-binding</keyword>
<dbReference type="Pfam" id="PF00440">
    <property type="entry name" value="TetR_N"/>
    <property type="match status" value="1"/>
</dbReference>
<accession>A0A179V8N7</accession>
<dbReference type="PRINTS" id="PR00455">
    <property type="entry name" value="HTHTETR"/>
</dbReference>
<dbReference type="Proteomes" id="UP000186919">
    <property type="component" value="Unassembled WGS sequence"/>
</dbReference>
<name>A0A179V8N7_9MYCO</name>
<dbReference type="SUPFAM" id="SSF48498">
    <property type="entry name" value="Tetracyclin repressor-like, C-terminal domain"/>
    <property type="match status" value="1"/>
</dbReference>
<reference evidence="4 5" key="1">
    <citation type="submission" date="2016-01" db="EMBL/GenBank/DDBJ databases">
        <title>Mycobacterium immunogenum strain CD11_6 genome sequencing and assembly.</title>
        <authorList>
            <person name="Kaur G."/>
            <person name="Nair G.R."/>
            <person name="Mayilraj S."/>
        </authorList>
    </citation>
    <scope>NUCLEOTIDE SEQUENCE [LARGE SCALE GENOMIC DNA]</scope>
    <source>
        <strain evidence="4 5">CD11-6</strain>
    </source>
</reference>
<dbReference type="GO" id="GO:0000976">
    <property type="term" value="F:transcription cis-regulatory region binding"/>
    <property type="evidence" value="ECO:0007669"/>
    <property type="project" value="TreeGrafter"/>
</dbReference>
<sequence>METSSEAAARGERRRMRTRTALLDAAERLLSRHSADAVRMEDVADLAGMSAASVYVHFGTKDALVSAVMQRLLEISMVELTAAYSSEGTAFEQVRQAGLAYMRLLIDHPALTRYVAVNAIGGPANPFDEVVAERLDVLRVAFEERIQAAVDDGEIRPVDSRLLSYFLFGSWSGVAALALRDDGARLTAEEVEQCLIQARDLLTWGITPID</sequence>
<dbReference type="PROSITE" id="PS50977">
    <property type="entry name" value="HTH_TETR_2"/>
    <property type="match status" value="1"/>
</dbReference>
<evidence type="ECO:0000256" key="2">
    <source>
        <dbReference type="PROSITE-ProRule" id="PRU00335"/>
    </source>
</evidence>
<proteinExistence type="predicted"/>
<dbReference type="GO" id="GO:0003700">
    <property type="term" value="F:DNA-binding transcription factor activity"/>
    <property type="evidence" value="ECO:0007669"/>
    <property type="project" value="TreeGrafter"/>
</dbReference>
<dbReference type="InterPro" id="IPR001647">
    <property type="entry name" value="HTH_TetR"/>
</dbReference>
<feature type="DNA-binding region" description="H-T-H motif" evidence="2">
    <location>
        <begin position="39"/>
        <end position="58"/>
    </location>
</feature>
<dbReference type="RefSeq" id="WP_064630582.1">
    <property type="nucleotide sequence ID" value="NZ_LQYE01000023.1"/>
</dbReference>
<dbReference type="SUPFAM" id="SSF46689">
    <property type="entry name" value="Homeodomain-like"/>
    <property type="match status" value="1"/>
</dbReference>
<dbReference type="InterPro" id="IPR036271">
    <property type="entry name" value="Tet_transcr_reg_TetR-rel_C_sf"/>
</dbReference>
<organism evidence="4 5">
    <name type="scientific">Mycobacteroides immunogenum</name>
    <dbReference type="NCBI Taxonomy" id="83262"/>
    <lineage>
        <taxon>Bacteria</taxon>
        <taxon>Bacillati</taxon>
        <taxon>Actinomycetota</taxon>
        <taxon>Actinomycetes</taxon>
        <taxon>Mycobacteriales</taxon>
        <taxon>Mycobacteriaceae</taxon>
        <taxon>Mycobacteroides</taxon>
    </lineage>
</organism>
<comment type="caution">
    <text evidence="4">The sequence shown here is derived from an EMBL/GenBank/DDBJ whole genome shotgun (WGS) entry which is preliminary data.</text>
</comment>
<dbReference type="Gene3D" id="1.10.10.60">
    <property type="entry name" value="Homeodomain-like"/>
    <property type="match status" value="1"/>
</dbReference>
<gene>
    <name evidence="4" type="ORF">AWB85_08180</name>
</gene>
<dbReference type="AlphaFoldDB" id="A0A179V8N7"/>
<evidence type="ECO:0000259" key="3">
    <source>
        <dbReference type="PROSITE" id="PS50977"/>
    </source>
</evidence>
<evidence type="ECO:0000256" key="1">
    <source>
        <dbReference type="ARBA" id="ARBA00023125"/>
    </source>
</evidence>
<dbReference type="InterPro" id="IPR050109">
    <property type="entry name" value="HTH-type_TetR-like_transc_reg"/>
</dbReference>
<dbReference type="EMBL" id="LQYE01000023">
    <property type="protein sequence ID" value="OAT68288.1"/>
    <property type="molecule type" value="Genomic_DNA"/>
</dbReference>
<evidence type="ECO:0000313" key="5">
    <source>
        <dbReference type="Proteomes" id="UP000186919"/>
    </source>
</evidence>
<dbReference type="PANTHER" id="PTHR30055:SF209">
    <property type="entry name" value="POSSIBLE TRANSCRIPTIONAL REGULATORY PROTEIN (PROBABLY TETR-FAMILY)"/>
    <property type="match status" value="1"/>
</dbReference>
<feature type="domain" description="HTH tetR-type" evidence="3">
    <location>
        <begin position="16"/>
        <end position="76"/>
    </location>
</feature>
<dbReference type="Gene3D" id="1.10.357.10">
    <property type="entry name" value="Tetracycline Repressor, domain 2"/>
    <property type="match status" value="1"/>
</dbReference>
<protein>
    <recommendedName>
        <fullName evidence="3">HTH tetR-type domain-containing protein</fullName>
    </recommendedName>
</protein>
<dbReference type="InterPro" id="IPR009057">
    <property type="entry name" value="Homeodomain-like_sf"/>
</dbReference>
<dbReference type="PANTHER" id="PTHR30055">
    <property type="entry name" value="HTH-TYPE TRANSCRIPTIONAL REGULATOR RUTR"/>
    <property type="match status" value="1"/>
</dbReference>
<evidence type="ECO:0000313" key="4">
    <source>
        <dbReference type="EMBL" id="OAT68288.1"/>
    </source>
</evidence>